<organism evidence="2 3">
    <name type="scientific">Phytophthora nicotianae</name>
    <name type="common">Potato buckeye rot agent</name>
    <name type="synonym">Phytophthora parasitica</name>
    <dbReference type="NCBI Taxonomy" id="4792"/>
    <lineage>
        <taxon>Eukaryota</taxon>
        <taxon>Sar</taxon>
        <taxon>Stramenopiles</taxon>
        <taxon>Oomycota</taxon>
        <taxon>Peronosporomycetes</taxon>
        <taxon>Peronosporales</taxon>
        <taxon>Peronosporaceae</taxon>
        <taxon>Phytophthora</taxon>
    </lineage>
</organism>
<gene>
    <name evidence="2" type="ORF">AM588_10001257</name>
</gene>
<evidence type="ECO:0000313" key="2">
    <source>
        <dbReference type="EMBL" id="KUF83503.1"/>
    </source>
</evidence>
<protein>
    <recommendedName>
        <fullName evidence="1">Tc1-like transposase DDE domain-containing protein</fullName>
    </recommendedName>
</protein>
<accession>A0A0W8CHC1</accession>
<dbReference type="EMBL" id="LNFP01002355">
    <property type="protein sequence ID" value="KUF83503.1"/>
    <property type="molecule type" value="Genomic_DNA"/>
</dbReference>
<evidence type="ECO:0000313" key="3">
    <source>
        <dbReference type="Proteomes" id="UP000054636"/>
    </source>
</evidence>
<dbReference type="InterPro" id="IPR038717">
    <property type="entry name" value="Tc1-like_DDE_dom"/>
</dbReference>
<proteinExistence type="predicted"/>
<name>A0A0W8CHC1_PHYNI</name>
<feature type="domain" description="Tc1-like transposase DDE" evidence="1">
    <location>
        <begin position="63"/>
        <end position="147"/>
    </location>
</feature>
<dbReference type="Gene3D" id="3.30.420.10">
    <property type="entry name" value="Ribonuclease H-like superfamily/Ribonuclease H"/>
    <property type="match status" value="1"/>
</dbReference>
<dbReference type="InterPro" id="IPR036397">
    <property type="entry name" value="RNaseH_sf"/>
</dbReference>
<dbReference type="Proteomes" id="UP000054636">
    <property type="component" value="Unassembled WGS sequence"/>
</dbReference>
<dbReference type="Pfam" id="PF13358">
    <property type="entry name" value="DDE_3"/>
    <property type="match status" value="1"/>
</dbReference>
<dbReference type="AlphaFoldDB" id="A0A0W8CHC1"/>
<dbReference type="GO" id="GO:0003676">
    <property type="term" value="F:nucleic acid binding"/>
    <property type="evidence" value="ECO:0007669"/>
    <property type="project" value="InterPro"/>
</dbReference>
<sequence length="233" mass="27272">MEDAVTKQHAHPNTVLHCLYGFYNLGYSRKELARIYNKSDTTIGNWIRVYEASGTFERAGKSSTFDRIEFVKSCRDFAYAKRNNVRLYPGSNSVWILDGASIHHHPEIVHFLRSIGVVPIFLPAYCPFFNPIEYLFGYVKRSFQRHYNECSERDLLPFAVQTFQRFEEFSMARVFDHCGWKVQGYFDPNGPISTETRQVPDILGRELRLDNDEDELGFREQEGCNDYEYDSEN</sequence>
<evidence type="ECO:0000259" key="1">
    <source>
        <dbReference type="Pfam" id="PF13358"/>
    </source>
</evidence>
<reference evidence="2 3" key="1">
    <citation type="submission" date="2015-11" db="EMBL/GenBank/DDBJ databases">
        <title>Genomes and virulence difference between two physiological races of Phytophthora nicotianae.</title>
        <authorList>
            <person name="Liu H."/>
            <person name="Ma X."/>
            <person name="Yu H."/>
            <person name="Fang D."/>
            <person name="Li Y."/>
            <person name="Wang X."/>
            <person name="Wang W."/>
            <person name="Dong Y."/>
            <person name="Xiao B."/>
        </authorList>
    </citation>
    <scope>NUCLEOTIDE SEQUENCE [LARGE SCALE GENOMIC DNA]</scope>
    <source>
        <strain evidence="3">race 1</strain>
    </source>
</reference>
<comment type="caution">
    <text evidence="2">The sequence shown here is derived from an EMBL/GenBank/DDBJ whole genome shotgun (WGS) entry which is preliminary data.</text>
</comment>